<proteinExistence type="predicted"/>
<gene>
    <name evidence="3" type="ORF">PBY51_008461</name>
</gene>
<feature type="region of interest" description="Disordered" evidence="2">
    <location>
        <begin position="1"/>
        <end position="108"/>
    </location>
</feature>
<reference evidence="3 4" key="2">
    <citation type="journal article" date="2023" name="Mol. Biol. Evol.">
        <title>Genomics of Secondarily Temperate Adaptation in the Only Non-Antarctic Icefish.</title>
        <authorList>
            <person name="Rivera-Colon A.G."/>
            <person name="Rayamajhi N."/>
            <person name="Minhas B.F."/>
            <person name="Madrigal G."/>
            <person name="Bilyk K.T."/>
            <person name="Yoon V."/>
            <person name="Hune M."/>
            <person name="Gregory S."/>
            <person name="Cheng C.H.C."/>
            <person name="Catchen J.M."/>
        </authorList>
    </citation>
    <scope>NUCLEOTIDE SEQUENCE [LARGE SCALE GENOMIC DNA]</scope>
    <source>
        <strain evidence="3">JMC-PN-2008</strain>
    </source>
</reference>
<organism evidence="3 4">
    <name type="scientific">Eleginops maclovinus</name>
    <name type="common">Patagonian blennie</name>
    <name type="synonym">Eleginus maclovinus</name>
    <dbReference type="NCBI Taxonomy" id="56733"/>
    <lineage>
        <taxon>Eukaryota</taxon>
        <taxon>Metazoa</taxon>
        <taxon>Chordata</taxon>
        <taxon>Craniata</taxon>
        <taxon>Vertebrata</taxon>
        <taxon>Euteleostomi</taxon>
        <taxon>Actinopterygii</taxon>
        <taxon>Neopterygii</taxon>
        <taxon>Teleostei</taxon>
        <taxon>Neoteleostei</taxon>
        <taxon>Acanthomorphata</taxon>
        <taxon>Eupercaria</taxon>
        <taxon>Perciformes</taxon>
        <taxon>Notothenioidei</taxon>
        <taxon>Eleginopidae</taxon>
        <taxon>Eleginops</taxon>
    </lineage>
</organism>
<feature type="compositionally biased region" description="Acidic residues" evidence="2">
    <location>
        <begin position="60"/>
        <end position="81"/>
    </location>
</feature>
<evidence type="ECO:0000313" key="4">
    <source>
        <dbReference type="Proteomes" id="UP001346869"/>
    </source>
</evidence>
<keyword evidence="4" id="KW-1185">Reference proteome</keyword>
<dbReference type="Proteomes" id="UP001346869">
    <property type="component" value="Unassembled WGS sequence"/>
</dbReference>
<feature type="compositionally biased region" description="Polar residues" evidence="2">
    <location>
        <begin position="88"/>
        <end position="101"/>
    </location>
</feature>
<keyword evidence="1" id="KW-0175">Coiled coil</keyword>
<feature type="compositionally biased region" description="Basic residues" evidence="2">
    <location>
        <begin position="1"/>
        <end position="11"/>
    </location>
</feature>
<sequence length="415" mass="47263">MYPSAKSKKKTTRLETGGKLRIRRRKSEDDDQSDQEEDMGGYDPAVRRMLAKAEKRGDNTETEEDSRDDESSECDIGDDNEYSGGEGPSTSVGFDPTISSTTRKEDRKKVIKQMEEMIDESIAALELATTSERKRRLICRIEELRTEKEELQGNQSRGTNARYSLRPRKGTLKKMLPVIVRGQNLEYKPWQNTDMSDIMEKLPTLQDGAHPWTWEMVGTQFAMGDIKRLLANLLGVPAMEDILQRDGLNRYVGTAVNDPELFSANRARVWRALRDTFPTNLDPDNVLIEPLGQEENPRAYVSRAIQKWRNITGNDPDLGRMEQSVLRAKILKGLPQPLKSKLAEVVGLGSMTKSVYMDHIAHQVELHRKKESDQKVQDQEILRKLNQVQLMDTKKKEKTFISIRVLSCGSYTGGF</sequence>
<name>A0AAN8AB64_ELEMC</name>
<evidence type="ECO:0000256" key="2">
    <source>
        <dbReference type="SAM" id="MobiDB-lite"/>
    </source>
</evidence>
<reference evidence="3 4" key="1">
    <citation type="journal article" date="2023" name="Genes (Basel)">
        <title>Chromosome-Level Genome Assembly and Circadian Gene Repertoire of the Patagonia Blennie Eleginops maclovinus-The Closest Ancestral Proxy of Antarctic Cryonotothenioids.</title>
        <authorList>
            <person name="Cheng C.C."/>
            <person name="Rivera-Colon A.G."/>
            <person name="Minhas B.F."/>
            <person name="Wilson L."/>
            <person name="Rayamajhi N."/>
            <person name="Vargas-Chacoff L."/>
            <person name="Catchen J.M."/>
        </authorList>
    </citation>
    <scope>NUCLEOTIDE SEQUENCE [LARGE SCALE GENOMIC DNA]</scope>
    <source>
        <strain evidence="3">JMC-PN-2008</strain>
    </source>
</reference>
<feature type="coiled-coil region" evidence="1">
    <location>
        <begin position="127"/>
        <end position="161"/>
    </location>
</feature>
<accession>A0AAN8AB64</accession>
<dbReference type="AlphaFoldDB" id="A0AAN8AB64"/>
<protein>
    <submittedName>
        <fullName evidence="3">Uncharacterized protein</fullName>
    </submittedName>
</protein>
<evidence type="ECO:0000313" key="3">
    <source>
        <dbReference type="EMBL" id="KAK5848768.1"/>
    </source>
</evidence>
<comment type="caution">
    <text evidence="3">The sequence shown here is derived from an EMBL/GenBank/DDBJ whole genome shotgun (WGS) entry which is preliminary data.</text>
</comment>
<evidence type="ECO:0000256" key="1">
    <source>
        <dbReference type="SAM" id="Coils"/>
    </source>
</evidence>
<feature type="compositionally biased region" description="Acidic residues" evidence="2">
    <location>
        <begin position="29"/>
        <end position="40"/>
    </location>
</feature>
<dbReference type="EMBL" id="JAUZQC010000024">
    <property type="protein sequence ID" value="KAK5848768.1"/>
    <property type="molecule type" value="Genomic_DNA"/>
</dbReference>